<dbReference type="InterPro" id="IPR031309">
    <property type="entry name" value="Ribosomal_uL5_C"/>
</dbReference>
<accession>A0A3B1DQ82</accession>
<dbReference type="GO" id="GO:1990904">
    <property type="term" value="C:ribonucleoprotein complex"/>
    <property type="evidence" value="ECO:0007669"/>
    <property type="project" value="UniProtKB-KW"/>
</dbReference>
<comment type="similarity">
    <text evidence="1">Belongs to the universal ribosomal protein uL5 family.</text>
</comment>
<name>A0A3B1DQ82_9ZZZZ</name>
<feature type="domain" description="Large ribosomal subunit protein uL5 N-terminal" evidence="4">
    <location>
        <begin position="25"/>
        <end position="81"/>
    </location>
</feature>
<dbReference type="PANTHER" id="PTHR11994">
    <property type="entry name" value="60S RIBOSOMAL PROTEIN L11-RELATED"/>
    <property type="match status" value="1"/>
</dbReference>
<dbReference type="Pfam" id="PF00673">
    <property type="entry name" value="Ribosomal_L5_C"/>
    <property type="match status" value="1"/>
</dbReference>
<feature type="domain" description="Large ribosomal subunit protein uL5 C-terminal" evidence="5">
    <location>
        <begin position="85"/>
        <end position="178"/>
    </location>
</feature>
<dbReference type="GO" id="GO:0006412">
    <property type="term" value="P:translation"/>
    <property type="evidence" value="ECO:0007669"/>
    <property type="project" value="InterPro"/>
</dbReference>
<dbReference type="Gene3D" id="3.30.1440.10">
    <property type="match status" value="1"/>
</dbReference>
<sequence length="181" mass="20325">MGSSLQKKYIEEIVPKIKEKFGIKNSMAVPILRKVVVNMGVGKAIGDMKTLDNAVKDLGAITGQKPVIRRSKIAVSNFKLREDLPIGCKVTLRRAKMFEFLDRLVNITLPRIRDFNGVPRTSFDKQGNYSLGLEEQSIFPEIDAGRIAYPQGMDITLVFNKGPKEQTFEILSLLGVPFRKK</sequence>
<dbReference type="FunFam" id="3.30.1440.10:FF:000001">
    <property type="entry name" value="50S ribosomal protein L5"/>
    <property type="match status" value="1"/>
</dbReference>
<dbReference type="InterPro" id="IPR020930">
    <property type="entry name" value="Ribosomal_uL5_bac-type"/>
</dbReference>
<evidence type="ECO:0000256" key="3">
    <source>
        <dbReference type="ARBA" id="ARBA00023274"/>
    </source>
</evidence>
<evidence type="ECO:0000256" key="2">
    <source>
        <dbReference type="ARBA" id="ARBA00022980"/>
    </source>
</evidence>
<dbReference type="InterPro" id="IPR031310">
    <property type="entry name" value="Ribosomal_uL5_N"/>
</dbReference>
<proteinExistence type="inferred from homology"/>
<evidence type="ECO:0000259" key="4">
    <source>
        <dbReference type="Pfam" id="PF00281"/>
    </source>
</evidence>
<dbReference type="HAMAP" id="MF_01333_B">
    <property type="entry name" value="Ribosomal_uL5_B"/>
    <property type="match status" value="1"/>
</dbReference>
<protein>
    <submittedName>
        <fullName evidence="6">LSU ribosomal protein L5p (L11e)</fullName>
    </submittedName>
</protein>
<dbReference type="PIRSF" id="PIRSF002161">
    <property type="entry name" value="Ribosomal_L5"/>
    <property type="match status" value="1"/>
</dbReference>
<dbReference type="GO" id="GO:0005840">
    <property type="term" value="C:ribosome"/>
    <property type="evidence" value="ECO:0007669"/>
    <property type="project" value="UniProtKB-KW"/>
</dbReference>
<keyword evidence="2 6" id="KW-0689">Ribosomal protein</keyword>
<evidence type="ECO:0000256" key="1">
    <source>
        <dbReference type="ARBA" id="ARBA00008553"/>
    </source>
</evidence>
<dbReference type="InterPro" id="IPR022803">
    <property type="entry name" value="Ribosomal_uL5_dom_sf"/>
</dbReference>
<dbReference type="SUPFAM" id="SSF55282">
    <property type="entry name" value="RL5-like"/>
    <property type="match status" value="1"/>
</dbReference>
<evidence type="ECO:0000313" key="6">
    <source>
        <dbReference type="EMBL" id="VAX37180.1"/>
    </source>
</evidence>
<dbReference type="AlphaFoldDB" id="A0A3B1DQ82"/>
<dbReference type="GO" id="GO:0003735">
    <property type="term" value="F:structural constituent of ribosome"/>
    <property type="evidence" value="ECO:0007669"/>
    <property type="project" value="InterPro"/>
</dbReference>
<dbReference type="Pfam" id="PF00281">
    <property type="entry name" value="Ribosomal_L5"/>
    <property type="match status" value="1"/>
</dbReference>
<evidence type="ECO:0000259" key="5">
    <source>
        <dbReference type="Pfam" id="PF00673"/>
    </source>
</evidence>
<dbReference type="InterPro" id="IPR002132">
    <property type="entry name" value="Ribosomal_uL5"/>
</dbReference>
<dbReference type="EMBL" id="UOGJ01000120">
    <property type="protein sequence ID" value="VAX37180.1"/>
    <property type="molecule type" value="Genomic_DNA"/>
</dbReference>
<keyword evidence="3" id="KW-0687">Ribonucleoprotein</keyword>
<dbReference type="NCBIfam" id="NF000585">
    <property type="entry name" value="PRK00010.1"/>
    <property type="match status" value="1"/>
</dbReference>
<gene>
    <name evidence="6" type="ORF">MNBD_UNCLBAC01-786</name>
</gene>
<reference evidence="6" key="1">
    <citation type="submission" date="2018-06" db="EMBL/GenBank/DDBJ databases">
        <authorList>
            <person name="Zhirakovskaya E."/>
        </authorList>
    </citation>
    <scope>NUCLEOTIDE SEQUENCE</scope>
</reference>
<organism evidence="6">
    <name type="scientific">hydrothermal vent metagenome</name>
    <dbReference type="NCBI Taxonomy" id="652676"/>
    <lineage>
        <taxon>unclassified sequences</taxon>
        <taxon>metagenomes</taxon>
        <taxon>ecological metagenomes</taxon>
    </lineage>
</organism>